<dbReference type="SUPFAM" id="SSF47413">
    <property type="entry name" value="lambda repressor-like DNA-binding domains"/>
    <property type="match status" value="1"/>
</dbReference>
<dbReference type="CDD" id="cd00093">
    <property type="entry name" value="HTH_XRE"/>
    <property type="match status" value="1"/>
</dbReference>
<feature type="domain" description="HTH cro/C1-type" evidence="1">
    <location>
        <begin position="10"/>
        <end position="64"/>
    </location>
</feature>
<dbReference type="Gene3D" id="1.10.260.40">
    <property type="entry name" value="lambda repressor-like DNA-binding domains"/>
    <property type="match status" value="1"/>
</dbReference>
<name>A0AAW3JTM8_9FIRM</name>
<keyword evidence="3" id="KW-1185">Reference proteome</keyword>
<dbReference type="Proteomes" id="UP000050833">
    <property type="component" value="Unassembled WGS sequence"/>
</dbReference>
<comment type="caution">
    <text evidence="2">The sequence shown here is derived from an EMBL/GenBank/DDBJ whole genome shotgun (WGS) entry which is preliminary data.</text>
</comment>
<reference evidence="2 3" key="1">
    <citation type="submission" date="2015-10" db="EMBL/GenBank/DDBJ databases">
        <title>Butyribacter intestini gen. nov., sp. nov., a butyric acid-producing bacterium of the family Lachnospiraceae isolated from the human faeces.</title>
        <authorList>
            <person name="Zou Y."/>
            <person name="Xue W."/>
            <person name="Luo G."/>
            <person name="Lv M."/>
        </authorList>
    </citation>
    <scope>NUCLEOTIDE SEQUENCE [LARGE SCALE GENOMIC DNA]</scope>
    <source>
        <strain evidence="2 3">TF01-11</strain>
    </source>
</reference>
<evidence type="ECO:0000313" key="2">
    <source>
        <dbReference type="EMBL" id="KQC86062.1"/>
    </source>
</evidence>
<dbReference type="InterPro" id="IPR001387">
    <property type="entry name" value="Cro/C1-type_HTH"/>
</dbReference>
<dbReference type="InterPro" id="IPR010982">
    <property type="entry name" value="Lambda_DNA-bd_dom_sf"/>
</dbReference>
<dbReference type="Pfam" id="PF13443">
    <property type="entry name" value="HTH_26"/>
    <property type="match status" value="1"/>
</dbReference>
<dbReference type="SMART" id="SM00530">
    <property type="entry name" value="HTH_XRE"/>
    <property type="match status" value="1"/>
</dbReference>
<dbReference type="EMBL" id="LLKB01000001">
    <property type="protein sequence ID" value="KQC86062.1"/>
    <property type="molecule type" value="Genomic_DNA"/>
</dbReference>
<organism evidence="2 3">
    <name type="scientific">Butyribacter intestini</name>
    <dbReference type="NCBI Taxonomy" id="1703332"/>
    <lineage>
        <taxon>Bacteria</taxon>
        <taxon>Bacillati</taxon>
        <taxon>Bacillota</taxon>
        <taxon>Clostridia</taxon>
        <taxon>Lachnospirales</taxon>
        <taxon>Lachnospiraceae</taxon>
        <taxon>Butyribacter</taxon>
    </lineage>
</organism>
<evidence type="ECO:0000259" key="1">
    <source>
        <dbReference type="PROSITE" id="PS50943"/>
    </source>
</evidence>
<dbReference type="GO" id="GO:0003677">
    <property type="term" value="F:DNA binding"/>
    <property type="evidence" value="ECO:0007669"/>
    <property type="project" value="InterPro"/>
</dbReference>
<accession>A0AAW3JTM8</accession>
<sequence length="73" mass="8283">MRYEDVVSAVRQVIHDKGMKQCVVAERAGFSEAEFSNMLNGRKLLRIEHIPRIANALGIEPNDLFEKAENPTK</sequence>
<proteinExistence type="predicted"/>
<gene>
    <name evidence="2" type="ORF">APZ18_02385</name>
</gene>
<dbReference type="AlphaFoldDB" id="A0AAW3JTM8"/>
<dbReference type="RefSeq" id="WP_055941266.1">
    <property type="nucleotide sequence ID" value="NZ_JAQDDZ010000003.1"/>
</dbReference>
<evidence type="ECO:0000313" key="3">
    <source>
        <dbReference type="Proteomes" id="UP000050833"/>
    </source>
</evidence>
<protein>
    <recommendedName>
        <fullName evidence="1">HTH cro/C1-type domain-containing protein</fullName>
    </recommendedName>
</protein>
<dbReference type="PROSITE" id="PS50943">
    <property type="entry name" value="HTH_CROC1"/>
    <property type="match status" value="1"/>
</dbReference>